<sequence length="148" mass="16945">MTTQANREVVAPISPRMGMAAIRARDFTMINPPEFHGLKVEEDPQEFINEVYKVVEIMGITLVEKAKLAAYQLKGVAQVWFNQWNKKREIDVVLLIRRSLRYAPTMVVDPKARMSEFMSDASDLMVKECLAAMLVKDMDVSRLMVHSQ</sequence>
<evidence type="ECO:0008006" key="3">
    <source>
        <dbReference type="Google" id="ProtNLM"/>
    </source>
</evidence>
<organism evidence="1 2">
    <name type="scientific">Solanum verrucosum</name>
    <dbReference type="NCBI Taxonomy" id="315347"/>
    <lineage>
        <taxon>Eukaryota</taxon>
        <taxon>Viridiplantae</taxon>
        <taxon>Streptophyta</taxon>
        <taxon>Embryophyta</taxon>
        <taxon>Tracheophyta</taxon>
        <taxon>Spermatophyta</taxon>
        <taxon>Magnoliopsida</taxon>
        <taxon>eudicotyledons</taxon>
        <taxon>Gunneridae</taxon>
        <taxon>Pentapetalae</taxon>
        <taxon>asterids</taxon>
        <taxon>lamiids</taxon>
        <taxon>Solanales</taxon>
        <taxon>Solanaceae</taxon>
        <taxon>Solanoideae</taxon>
        <taxon>Solaneae</taxon>
        <taxon>Solanum</taxon>
    </lineage>
</organism>
<dbReference type="EMBL" id="CP133623">
    <property type="protein sequence ID" value="WMV59074.1"/>
    <property type="molecule type" value="Genomic_DNA"/>
</dbReference>
<reference evidence="1" key="1">
    <citation type="submission" date="2023-08" db="EMBL/GenBank/DDBJ databases">
        <title>A de novo genome assembly of Solanum verrucosum Schlechtendal, a Mexican diploid species geographically isolated from the other diploid A-genome species in potato relatives.</title>
        <authorList>
            <person name="Hosaka K."/>
        </authorList>
    </citation>
    <scope>NUCLEOTIDE SEQUENCE</scope>
    <source>
        <tissue evidence="1">Young leaves</tissue>
    </source>
</reference>
<accession>A0AAF1A3J2</accession>
<dbReference type="AlphaFoldDB" id="A0AAF1A3J2"/>
<evidence type="ECO:0000313" key="1">
    <source>
        <dbReference type="EMBL" id="WMV59074.1"/>
    </source>
</evidence>
<name>A0AAF1A3J2_SOLVR</name>
<protein>
    <recommendedName>
        <fullName evidence="3">Gag-pol polyprotein</fullName>
    </recommendedName>
</protein>
<evidence type="ECO:0000313" key="2">
    <source>
        <dbReference type="Proteomes" id="UP001234989"/>
    </source>
</evidence>
<proteinExistence type="predicted"/>
<dbReference type="Proteomes" id="UP001234989">
    <property type="component" value="Chromosome 12"/>
</dbReference>
<gene>
    <name evidence="1" type="ORF">MTR67_052459</name>
</gene>
<keyword evidence="2" id="KW-1185">Reference proteome</keyword>